<dbReference type="Proteomes" id="UP000198535">
    <property type="component" value="Unassembled WGS sequence"/>
</dbReference>
<keyword evidence="2" id="KW-1185">Reference proteome</keyword>
<dbReference type="PANTHER" id="PTHR37954">
    <property type="entry name" value="BLL4979 PROTEIN"/>
    <property type="match status" value="1"/>
</dbReference>
<evidence type="ECO:0000313" key="2">
    <source>
        <dbReference type="Proteomes" id="UP000198535"/>
    </source>
</evidence>
<protein>
    <submittedName>
        <fullName evidence="1">Uncharacterized conserved protein, DUF169 family</fullName>
    </submittedName>
</protein>
<gene>
    <name evidence="1" type="ORF">SAMN04488696_2289</name>
</gene>
<dbReference type="EMBL" id="FOUJ01000005">
    <property type="protein sequence ID" value="SFM76645.1"/>
    <property type="molecule type" value="Genomic_DNA"/>
</dbReference>
<accession>A0A1I4TJ20</accession>
<dbReference type="AlphaFoldDB" id="A0A1I4TJ20"/>
<dbReference type="STRING" id="487685.SAMN04488696_2289"/>
<organism evidence="1 2">
    <name type="scientific">Methanolobus profundi</name>
    <dbReference type="NCBI Taxonomy" id="487685"/>
    <lineage>
        <taxon>Archaea</taxon>
        <taxon>Methanobacteriati</taxon>
        <taxon>Methanobacteriota</taxon>
        <taxon>Stenosarchaea group</taxon>
        <taxon>Methanomicrobia</taxon>
        <taxon>Methanosarcinales</taxon>
        <taxon>Methanosarcinaceae</taxon>
        <taxon>Methanolobus</taxon>
    </lineage>
</organism>
<dbReference type="InterPro" id="IPR003748">
    <property type="entry name" value="DUF169"/>
</dbReference>
<dbReference type="RefSeq" id="WP_342707575.1">
    <property type="nucleotide sequence ID" value="NZ_FOUJ01000005.1"/>
</dbReference>
<reference evidence="2" key="1">
    <citation type="submission" date="2016-10" db="EMBL/GenBank/DDBJ databases">
        <authorList>
            <person name="Varghese N."/>
            <person name="Submissions S."/>
        </authorList>
    </citation>
    <scope>NUCLEOTIDE SEQUENCE [LARGE SCALE GENOMIC DNA]</scope>
    <source>
        <strain evidence="2">Mob M</strain>
    </source>
</reference>
<sequence length="209" mass="23309">MMNSHRYPNIEALMDEGEPVCITLCQDEGKTSDSLYCELIHLARHGDSFLIEDQRCRPGKFVLGVSENSPADYYLKSNRYMDKETAERAVSSLPRIQREYRSLKIEPLGMNNEKFDVLLLYLKPESAMKIIQAYAYHHGEGITSRSIGAASICGDCTARPLHEGIGISYGCKGSRKHSGYANGEVPIGIGFELLKEIEEGLNNIPATFD</sequence>
<dbReference type="Pfam" id="PF02596">
    <property type="entry name" value="DUF169"/>
    <property type="match status" value="1"/>
</dbReference>
<dbReference type="PANTHER" id="PTHR37954:SF3">
    <property type="entry name" value="DUF169 DOMAIN-CONTAINING PROTEIN"/>
    <property type="match status" value="1"/>
</dbReference>
<name>A0A1I4TJ20_9EURY</name>
<evidence type="ECO:0000313" key="1">
    <source>
        <dbReference type="EMBL" id="SFM76645.1"/>
    </source>
</evidence>
<proteinExistence type="predicted"/>